<dbReference type="PANTHER" id="PTHR12526:SF638">
    <property type="entry name" value="SPORE COAT PROTEIN SA"/>
    <property type="match status" value="1"/>
</dbReference>
<evidence type="ECO:0008006" key="6">
    <source>
        <dbReference type="Google" id="ProtNLM"/>
    </source>
</evidence>
<dbReference type="SUPFAM" id="SSF53756">
    <property type="entry name" value="UDP-Glycosyltransferase/glycogen phosphorylase"/>
    <property type="match status" value="1"/>
</dbReference>
<evidence type="ECO:0000259" key="2">
    <source>
        <dbReference type="Pfam" id="PF00534"/>
    </source>
</evidence>
<keyword evidence="5" id="KW-1185">Reference proteome</keyword>
<feature type="region of interest" description="Disordered" evidence="1">
    <location>
        <begin position="1"/>
        <end position="44"/>
    </location>
</feature>
<evidence type="ECO:0000256" key="1">
    <source>
        <dbReference type="SAM" id="MobiDB-lite"/>
    </source>
</evidence>
<sequence>MVSQDGSVDVDGREGAAGACADANGGSCGHRRPRTSEEAAHSQSAPDSARLVAFLVHDVAYFLSHRLPVAQEAQKRGYRVVVLGEGAAASPDLAAYGMDGREIAFRRGGVNLRGELRSLRSIRHQLRACNPDLVHAVALKGALYGGLLTRFSAAASVLAPTGLGYVFTDDGWRARTLRRVLIPLLCVAFRGRRRIALFQNRDDTAIFTGMGAVRSERVAVVQGAGVDLEAFKPSPEPPSPPTVVVMPARLVRHKGVEEFVEAAQRLKHLGLPVRLRIAGDSDPENPTAVDPAWIARIQEAGDVELMGRQSDMAAVYRGCHIVCLPSYREGLPKALLEASACGRPMVATDVPGCRDVVAEGETGYLVPLGDIAGLVNALRTLAEDSHLRARFGAAARTRAERLFSKDSIAVQTVNLYDDLLAESIRAEKGPVT</sequence>
<feature type="compositionally biased region" description="Low complexity" evidence="1">
    <location>
        <begin position="16"/>
        <end position="25"/>
    </location>
</feature>
<dbReference type="CDD" id="cd03808">
    <property type="entry name" value="GT4_CapM-like"/>
    <property type="match status" value="1"/>
</dbReference>
<dbReference type="Gene3D" id="3.40.50.2000">
    <property type="entry name" value="Glycogen Phosphorylase B"/>
    <property type="match status" value="2"/>
</dbReference>
<name>A0ABS1DG94_9PROT</name>
<feature type="domain" description="Glycosyl transferase family 1" evidence="2">
    <location>
        <begin position="231"/>
        <end position="397"/>
    </location>
</feature>
<organism evidence="4 5">
    <name type="scientific">Rhodovibrio sodomensis</name>
    <dbReference type="NCBI Taxonomy" id="1088"/>
    <lineage>
        <taxon>Bacteria</taxon>
        <taxon>Pseudomonadati</taxon>
        <taxon>Pseudomonadota</taxon>
        <taxon>Alphaproteobacteria</taxon>
        <taxon>Rhodospirillales</taxon>
        <taxon>Rhodovibrionaceae</taxon>
        <taxon>Rhodovibrio</taxon>
    </lineage>
</organism>
<proteinExistence type="predicted"/>
<evidence type="ECO:0000313" key="4">
    <source>
        <dbReference type="EMBL" id="MBK1669475.1"/>
    </source>
</evidence>
<dbReference type="PANTHER" id="PTHR12526">
    <property type="entry name" value="GLYCOSYLTRANSFERASE"/>
    <property type="match status" value="1"/>
</dbReference>
<dbReference type="RefSeq" id="WP_200341807.1">
    <property type="nucleotide sequence ID" value="NZ_NRRL01000050.1"/>
</dbReference>
<gene>
    <name evidence="4" type="ORF">CKO28_15660</name>
</gene>
<dbReference type="EMBL" id="NRRL01000050">
    <property type="protein sequence ID" value="MBK1669475.1"/>
    <property type="molecule type" value="Genomic_DNA"/>
</dbReference>
<comment type="caution">
    <text evidence="4">The sequence shown here is derived from an EMBL/GenBank/DDBJ whole genome shotgun (WGS) entry which is preliminary data.</text>
</comment>
<dbReference type="InterPro" id="IPR028098">
    <property type="entry name" value="Glyco_trans_4-like_N"/>
</dbReference>
<protein>
    <recommendedName>
        <fullName evidence="6">Glycosyltransferase family 1 protein</fullName>
    </recommendedName>
</protein>
<evidence type="ECO:0000259" key="3">
    <source>
        <dbReference type="Pfam" id="PF13477"/>
    </source>
</evidence>
<dbReference type="Pfam" id="PF00534">
    <property type="entry name" value="Glycos_transf_1"/>
    <property type="match status" value="1"/>
</dbReference>
<dbReference type="Proteomes" id="UP001296873">
    <property type="component" value="Unassembled WGS sequence"/>
</dbReference>
<dbReference type="InterPro" id="IPR001296">
    <property type="entry name" value="Glyco_trans_1"/>
</dbReference>
<feature type="domain" description="Glycosyltransferase subfamily 4-like N-terminal" evidence="3">
    <location>
        <begin position="55"/>
        <end position="165"/>
    </location>
</feature>
<evidence type="ECO:0000313" key="5">
    <source>
        <dbReference type="Proteomes" id="UP001296873"/>
    </source>
</evidence>
<dbReference type="Pfam" id="PF13477">
    <property type="entry name" value="Glyco_trans_4_2"/>
    <property type="match status" value="1"/>
</dbReference>
<accession>A0ABS1DG94</accession>
<reference evidence="4 5" key="1">
    <citation type="journal article" date="2020" name="Microorganisms">
        <title>Osmotic Adaptation and Compatible Solute Biosynthesis of Phototrophic Bacteria as Revealed from Genome Analyses.</title>
        <authorList>
            <person name="Imhoff J.F."/>
            <person name="Rahn T."/>
            <person name="Kunzel S."/>
            <person name="Keller A."/>
            <person name="Neulinger S.C."/>
        </authorList>
    </citation>
    <scope>NUCLEOTIDE SEQUENCE [LARGE SCALE GENOMIC DNA]</scope>
    <source>
        <strain evidence="4 5">DSM 9895</strain>
    </source>
</reference>